<sequence length="1052" mass="116788">MALQTITTIKIGQTVVTNFSYLKVVQKIHDHHTFSLEVRQDFLVGEFKSVMPVSQQIYGEKISIEIKPIDGLNDAMIIADPKNYVMQFYGIVTGVSMKKSCIDDIEESFLIEGYSTSCMLENGLESNSFTAMTLSEIVNKVVSGYNIDMQVRPFYNEILSYTVQYNESSFAFLNRLAMRYGQYFYDNGRVLIFGDSSGVVQPHLIYGVNMQEFSYSIKLLPTSFSVIENDNREGGYSTNNTLDHRKELGGFHQDFVNKSNSVFNKKTIIQLNQNAVGGYGSNTSAVYTQNKMRAVLSSLMEVTASSEVPGVTVGNTVKISGVDIQQESAYRVTEVVHTCDDGGGYENHFKAVNTSSSVFSPNTNPDLVPYCNSQTAVVTANSDPDGLSAVKVQMPWQEVKGETTPYIPLLQEYGGNGRGRHILPEIGDTVLVDFQGNNAELPIVVGTITSRKEKSGYSTPNNDIKALHTRSNNMLVLNDAQGSMLLQDSVKSFIEFDGNRRIELNTDIFEINVKRLIINASQSTEITTNDYVLNALSQIYIFSKTMQQKISGFMNLFSGTALINSNDKIDIEAKVTKLHGKEKVLLHSDKEAIVNSTGTAKMHGTEGNSLTNTAKTFDTAPTETIALAVVYFRPLLSWQGEYGFDWLREADNGLADPNDPAYAGIIDGGYRDGLSDYTSGATGTAYAHLKTEYENITITRKPMPAGTPAPAIIPSSDYYVPYLTLFSEEFVNLMPSSVVNKPKYEVELKVLVEIEEESEKLEFDFDNTLFTIDKITLQDKIKTTGLVNSADGTVKIKCLKDLTSDKEIRIYVYPKGSATKTPPQQLMERKLAGKIVVLKNDSTVRIEEKIVLSAVKSNVNGTVRIGAFTPSELTGLYNTLHQALIVPIIVEEKINILDLSSNADFKSGGRYIDASNRLNMINLSTGDTIKPTFQEMRNLFLNNPANAIYKAENYYTIFSSLMIANYPSAIGCVEDIGVHNAIMLLGRRDTTLPHEAIHGLGLNHTHKDSSPITETTRKYNFNIRTTTNVISYAPIRTTLWKWQWQIINANIA</sequence>
<dbReference type="AlphaFoldDB" id="A0A2S1YIV3"/>
<evidence type="ECO:0000313" key="2">
    <source>
        <dbReference type="EMBL" id="AWK04000.1"/>
    </source>
</evidence>
<dbReference type="OrthoDB" id="6717961at2"/>
<evidence type="ECO:0000259" key="1">
    <source>
        <dbReference type="Pfam" id="PF04717"/>
    </source>
</evidence>
<dbReference type="Gene3D" id="2.30.110.50">
    <property type="match status" value="1"/>
</dbReference>
<dbReference type="SUPFAM" id="SSF69279">
    <property type="entry name" value="Phage tail proteins"/>
    <property type="match status" value="1"/>
</dbReference>
<name>A0A2S1YIV3_9FLAO</name>
<dbReference type="Pfam" id="PF05954">
    <property type="entry name" value="Phage_GPD"/>
    <property type="match status" value="1"/>
</dbReference>
<dbReference type="Pfam" id="PF04717">
    <property type="entry name" value="Phage_base_V"/>
    <property type="match status" value="1"/>
</dbReference>
<dbReference type="Gene3D" id="2.40.50.230">
    <property type="entry name" value="Gp5 N-terminal domain"/>
    <property type="match status" value="1"/>
</dbReference>
<dbReference type="Gene3D" id="3.55.50.10">
    <property type="entry name" value="Baseplate protein-like domains"/>
    <property type="match status" value="1"/>
</dbReference>
<protein>
    <recommendedName>
        <fullName evidence="1">Gp5/Type VI secretion system Vgr protein OB-fold domain-containing protein</fullName>
    </recommendedName>
</protein>
<dbReference type="InterPro" id="IPR037026">
    <property type="entry name" value="Vgr_OB-fold_dom_sf"/>
</dbReference>
<dbReference type="SUPFAM" id="SSF69255">
    <property type="entry name" value="gp5 N-terminal domain-like"/>
    <property type="match status" value="1"/>
</dbReference>
<dbReference type="InterPro" id="IPR006531">
    <property type="entry name" value="Gp5/Vgr_OB"/>
</dbReference>
<dbReference type="KEGG" id="fcr:HYN56_07050"/>
<proteinExistence type="predicted"/>
<gene>
    <name evidence="2" type="ORF">HYN56_07050</name>
</gene>
<keyword evidence="3" id="KW-1185">Reference proteome</keyword>
<dbReference type="Proteomes" id="UP000245250">
    <property type="component" value="Chromosome"/>
</dbReference>
<feature type="domain" description="Gp5/Type VI secretion system Vgr protein OB-fold" evidence="1">
    <location>
        <begin position="374"/>
        <end position="447"/>
    </location>
</feature>
<dbReference type="EMBL" id="CP029255">
    <property type="protein sequence ID" value="AWK04000.1"/>
    <property type="molecule type" value="Genomic_DNA"/>
</dbReference>
<reference evidence="2 3" key="1">
    <citation type="submission" date="2018-05" db="EMBL/GenBank/DDBJ databases">
        <title>Genome sequencing of Flavobacterium sp. HYN0056.</title>
        <authorList>
            <person name="Yi H."/>
            <person name="Baek C."/>
        </authorList>
    </citation>
    <scope>NUCLEOTIDE SEQUENCE [LARGE SCALE GENOMIC DNA]</scope>
    <source>
        <strain evidence="2 3">HYN0056</strain>
    </source>
</reference>
<organism evidence="2 3">
    <name type="scientific">Flavobacterium crocinum</name>
    <dbReference type="NCBI Taxonomy" id="2183896"/>
    <lineage>
        <taxon>Bacteria</taxon>
        <taxon>Pseudomonadati</taxon>
        <taxon>Bacteroidota</taxon>
        <taxon>Flavobacteriia</taxon>
        <taxon>Flavobacteriales</taxon>
        <taxon>Flavobacteriaceae</taxon>
        <taxon>Flavobacterium</taxon>
    </lineage>
</organism>
<accession>A0A2S1YIV3</accession>
<evidence type="ECO:0000313" key="3">
    <source>
        <dbReference type="Proteomes" id="UP000245250"/>
    </source>
</evidence>
<dbReference type="RefSeq" id="WP_109191527.1">
    <property type="nucleotide sequence ID" value="NZ_CP029255.1"/>
</dbReference>